<name>A0A7S1CPH6_9STRA</name>
<organism evidence="3">
    <name type="scientific">Bicosoecida sp. CB-2014</name>
    <dbReference type="NCBI Taxonomy" id="1486930"/>
    <lineage>
        <taxon>Eukaryota</taxon>
        <taxon>Sar</taxon>
        <taxon>Stramenopiles</taxon>
        <taxon>Bigyra</taxon>
        <taxon>Opalozoa</taxon>
        <taxon>Bicosoecida</taxon>
    </lineage>
</organism>
<evidence type="ECO:0000259" key="2">
    <source>
        <dbReference type="PROSITE" id="PS51840"/>
    </source>
</evidence>
<dbReference type="Pfam" id="PF04928">
    <property type="entry name" value="PAP_central"/>
    <property type="match status" value="1"/>
</dbReference>
<feature type="region of interest" description="Disordered" evidence="1">
    <location>
        <begin position="154"/>
        <end position="237"/>
    </location>
</feature>
<dbReference type="PANTHER" id="PTHR21456">
    <property type="entry name" value="FAMILY WITH SEQUENCE SIMILARITY 102"/>
    <property type="match status" value="1"/>
</dbReference>
<dbReference type="SUPFAM" id="SSF81301">
    <property type="entry name" value="Nucleotidyltransferase"/>
    <property type="match status" value="1"/>
</dbReference>
<feature type="domain" description="C2 NT-type" evidence="2">
    <location>
        <begin position="7"/>
        <end position="149"/>
    </location>
</feature>
<protein>
    <recommendedName>
        <fullName evidence="2">C2 NT-type domain-containing protein</fullName>
    </recommendedName>
</protein>
<reference evidence="3" key="1">
    <citation type="submission" date="2021-01" db="EMBL/GenBank/DDBJ databases">
        <authorList>
            <person name="Corre E."/>
            <person name="Pelletier E."/>
            <person name="Niang G."/>
            <person name="Scheremetjew M."/>
            <person name="Finn R."/>
            <person name="Kale V."/>
            <person name="Holt S."/>
            <person name="Cochrane G."/>
            <person name="Meng A."/>
            <person name="Brown T."/>
            <person name="Cohen L."/>
        </authorList>
    </citation>
    <scope>NUCLEOTIDE SEQUENCE</scope>
    <source>
        <strain evidence="3">Ms1</strain>
    </source>
</reference>
<dbReference type="InterPro" id="IPR039931">
    <property type="entry name" value="EEIG1/2-like"/>
</dbReference>
<feature type="compositionally biased region" description="Low complexity" evidence="1">
    <location>
        <begin position="221"/>
        <end position="236"/>
    </location>
</feature>
<proteinExistence type="predicted"/>
<dbReference type="SUPFAM" id="SSF81631">
    <property type="entry name" value="PAP/OAS1 substrate-binding domain"/>
    <property type="match status" value="1"/>
</dbReference>
<dbReference type="EMBL" id="HBFS01025048">
    <property type="protein sequence ID" value="CAD8923492.1"/>
    <property type="molecule type" value="Transcribed_RNA"/>
</dbReference>
<gene>
    <name evidence="3" type="ORF">BSP0115_LOCUS16755</name>
</gene>
<dbReference type="InterPro" id="IPR043519">
    <property type="entry name" value="NT_sf"/>
</dbReference>
<dbReference type="InterPro" id="IPR019448">
    <property type="entry name" value="NT-C2"/>
</dbReference>
<evidence type="ECO:0000256" key="1">
    <source>
        <dbReference type="SAM" id="MobiDB-lite"/>
    </source>
</evidence>
<dbReference type="PANTHER" id="PTHR21456:SF1">
    <property type="entry name" value="C2 NT-TYPE DOMAIN-CONTAINING PROTEIN"/>
    <property type="match status" value="1"/>
</dbReference>
<feature type="region of interest" description="Disordered" evidence="1">
    <location>
        <begin position="663"/>
        <end position="684"/>
    </location>
</feature>
<dbReference type="Gene3D" id="1.10.1410.10">
    <property type="match status" value="1"/>
</dbReference>
<evidence type="ECO:0000313" key="3">
    <source>
        <dbReference type="EMBL" id="CAD8923492.1"/>
    </source>
</evidence>
<dbReference type="AlphaFoldDB" id="A0A7S1CPH6"/>
<feature type="compositionally biased region" description="Gly residues" evidence="1">
    <location>
        <begin position="202"/>
        <end position="220"/>
    </location>
</feature>
<dbReference type="Gene3D" id="3.30.460.10">
    <property type="entry name" value="Beta Polymerase, domain 2"/>
    <property type="match status" value="1"/>
</dbReference>
<sequence length="684" mass="72846">MASMRSMFGRKKRRLTFEVGLVVHELSHIPFAAGDVFVKWKLPGSMGRSGSSGLTEAVRIRDDHTARWGKRFPAFNVTLSVDDATNMLDPLILRLSVRVNTTASMKHTRLGVVLLDLAEYAGTAKTCRKCLLQESDVNSSLRVTVYMEQKKGDPMFRSRAPTRGVVASDDGDDDDGSATPVPARANGGPGALRVAARAVSGTKGGGAGTGGKGGSTGGRGSASARAPQTPQTPQTPIELQRQLSAEAKTIHNRLFGKDEDFATRCMLAFIDRADPWKDRFAREQHDSAVARVGELARLWVSELLRTDDATEIGRHLGGVVTFGSTNFELHEQHQDIDAIVVTSCSVTLDHFFAVLPRTLAAQLDVADISPIPGRAPHMCFTIAAPDIPADAAAAAAARASGAVAPPVRRTKVDLLFAALPVPVLDPSVRLESKLTQATEEVLRDALNGRIGVLFPGQVRPPRVLAVDASSLRALCASAVPRALLAAVGEKHQPKFRTVLRAVRLWARRRGVYASRFGYFGGVSWACLVARVFVDLVEDARGPSVRKMSCADILAAFFRAAADIDWSQRPVHFLTDAKAIAALTASPRDTFPFPAVRVFPPVSMPGENAAASVTHSTLYVIQRELRRAAKVVTAIVDAQRVVALRVFNAVRADASPATLSAVARGGSGSRTAGGAGGGGGGVCVR</sequence>
<accession>A0A7S1CPH6</accession>
<dbReference type="Pfam" id="PF10358">
    <property type="entry name" value="NT-C2"/>
    <property type="match status" value="1"/>
</dbReference>
<feature type="compositionally biased region" description="Gly residues" evidence="1">
    <location>
        <begin position="664"/>
        <end position="684"/>
    </location>
</feature>
<dbReference type="InterPro" id="IPR007012">
    <property type="entry name" value="PolA_pol_cen_dom"/>
</dbReference>
<dbReference type="PROSITE" id="PS51840">
    <property type="entry name" value="C2_NT"/>
    <property type="match status" value="1"/>
</dbReference>
<dbReference type="GO" id="GO:1990817">
    <property type="term" value="F:poly(A) RNA polymerase activity"/>
    <property type="evidence" value="ECO:0007669"/>
    <property type="project" value="InterPro"/>
</dbReference>